<dbReference type="InterPro" id="IPR011990">
    <property type="entry name" value="TPR-like_helical_dom_sf"/>
</dbReference>
<evidence type="ECO:0000313" key="1">
    <source>
        <dbReference type="EMBL" id="KWT94632.1"/>
    </source>
</evidence>
<dbReference type="Proteomes" id="UP000060487">
    <property type="component" value="Unassembled WGS sequence"/>
</dbReference>
<dbReference type="SUPFAM" id="SSF48452">
    <property type="entry name" value="TPR-like"/>
    <property type="match status" value="1"/>
</dbReference>
<accession>A0ABR5SJG8</accession>
<keyword evidence="2" id="KW-1185">Reference proteome</keyword>
<sequence length="274" mass="32139">MAFALMRSNDFAERLNQSASIGDLRSLEFDILSYLESNPEDSVTPMIILIACYMNLNDIENAELIVNKCYKLVKRNVPFDLAMYKANIENAKGNNKEAFAIVRTLLKYQKLDERERVIALIYLMIVNTNLANFEEVYKYVLELWNIINHNSEIDFEEDSFYSKVSQYIDPRSLIGVVDKLKSYLKGKEQLKNNETYSEIYRYVKEYTNDNRLIEDIIPYEEVDIEFPDEKYFSLKLITKPMSVEESHNLEIQIARLIESNFPFILVLVDVIARK</sequence>
<gene>
    <name evidence="1" type="ORF">ASN18_0171</name>
</gene>
<evidence type="ECO:0000313" key="2">
    <source>
        <dbReference type="Proteomes" id="UP000060487"/>
    </source>
</evidence>
<proteinExistence type="predicted"/>
<protein>
    <submittedName>
        <fullName evidence="1">Uncharacterized protein</fullName>
    </submittedName>
</protein>
<dbReference type="RefSeq" id="WP_085050705.1">
    <property type="nucleotide sequence ID" value="NZ_LNQR01000004.1"/>
</dbReference>
<comment type="caution">
    <text evidence="1">The sequence shown here is derived from an EMBL/GenBank/DDBJ whole genome shotgun (WGS) entry which is preliminary data.</text>
</comment>
<organism evidence="1 2">
    <name type="scientific">Candidatus Magnetominusculus xianensis</name>
    <dbReference type="NCBI Taxonomy" id="1748249"/>
    <lineage>
        <taxon>Bacteria</taxon>
        <taxon>Pseudomonadati</taxon>
        <taxon>Nitrospirota</taxon>
        <taxon>Nitrospiria</taxon>
        <taxon>Nitrospirales</taxon>
        <taxon>Nitrospiraceae</taxon>
        <taxon>Candidatus Magnetominusculus</taxon>
    </lineage>
</organism>
<reference evidence="1 2" key="1">
    <citation type="submission" date="2015-11" db="EMBL/GenBank/DDBJ databases">
        <authorList>
            <person name="Lin W."/>
        </authorList>
    </citation>
    <scope>NUCLEOTIDE SEQUENCE [LARGE SCALE GENOMIC DNA]</scope>
    <source>
        <strain evidence="1 2">HCH-1</strain>
    </source>
</reference>
<dbReference type="EMBL" id="LNQR01000004">
    <property type="protein sequence ID" value="KWT94632.1"/>
    <property type="molecule type" value="Genomic_DNA"/>
</dbReference>
<name>A0ABR5SJG8_9BACT</name>